<accession>A0A2W5EVI3</accession>
<keyword evidence="1" id="KW-0812">Transmembrane</keyword>
<evidence type="ECO:0000313" key="3">
    <source>
        <dbReference type="Proteomes" id="UP000249645"/>
    </source>
</evidence>
<name>A0A2W5EVI3_9SPHI</name>
<dbReference type="EMBL" id="QFOI01000257">
    <property type="protein sequence ID" value="PZP45577.1"/>
    <property type="molecule type" value="Genomic_DNA"/>
</dbReference>
<protein>
    <submittedName>
        <fullName evidence="2">Peptidase</fullName>
    </submittedName>
</protein>
<keyword evidence="1" id="KW-1133">Transmembrane helix</keyword>
<comment type="caution">
    <text evidence="2">The sequence shown here is derived from an EMBL/GenBank/DDBJ whole genome shotgun (WGS) entry which is preliminary data.</text>
</comment>
<dbReference type="InterPro" id="IPR005625">
    <property type="entry name" value="PepSY-ass_TM"/>
</dbReference>
<reference evidence="2 3" key="1">
    <citation type="submission" date="2017-11" db="EMBL/GenBank/DDBJ databases">
        <title>Infants hospitalized years apart are colonized by the same room-sourced microbial strains.</title>
        <authorList>
            <person name="Brooks B."/>
            <person name="Olm M.R."/>
            <person name="Firek B.A."/>
            <person name="Baker R."/>
            <person name="Thomas B.C."/>
            <person name="Morowitz M.J."/>
            <person name="Banfield J.F."/>
        </authorList>
    </citation>
    <scope>NUCLEOTIDE SEQUENCE [LARGE SCALE GENOMIC DNA]</scope>
    <source>
        <strain evidence="2">S2_009_000_R2_76</strain>
    </source>
</reference>
<feature type="transmembrane region" description="Helical" evidence="1">
    <location>
        <begin position="371"/>
        <end position="393"/>
    </location>
</feature>
<keyword evidence="1" id="KW-0472">Membrane</keyword>
<proteinExistence type="predicted"/>
<dbReference type="AlphaFoldDB" id="A0A2W5EVI3"/>
<sequence>MGDKKIKKKHNRSLFYRLSAWLHLWLGLITGIIVIIVCLTGCIWCFNEEITDLLDPHANVEAHNRPVLYPSKLNTAIRKNYPDYKLQSYSMREGKSILAYLNPSKSLIAKDSTIGNVEVKINPYTGEILSEKKFTKGETSFFRWILNGHRFLWVRKGATGRIIINYSILIFIITLVTGLVLWWPKKWNKSTKDRCFKIKWNGTVKRINYDLHNVLGFYALCFLLIIACTGIVYGIDWFSKSTYWLTTGGKTNDAYKRLESDSADFGKFYTPEKAMDIAWEKTKKLNADAKGFYIGMADTTNPKGTIFITFYPSKGKFYDNRNYIFDQNNLKQLVQTSIYGTPYELCNPGEKLRKLNYDLHVGSVLGLPGKFLAFGSSLIGASLPITGFIVWWGKKKKSSKKKK</sequence>
<feature type="transmembrane region" description="Helical" evidence="1">
    <location>
        <begin position="215"/>
        <end position="235"/>
    </location>
</feature>
<dbReference type="Pfam" id="PF03929">
    <property type="entry name" value="PepSY_TM"/>
    <property type="match status" value="1"/>
</dbReference>
<dbReference type="Proteomes" id="UP000249645">
    <property type="component" value="Unassembled WGS sequence"/>
</dbReference>
<feature type="transmembrane region" description="Helical" evidence="1">
    <location>
        <begin position="162"/>
        <end position="184"/>
    </location>
</feature>
<feature type="transmembrane region" description="Helical" evidence="1">
    <location>
        <begin position="21"/>
        <end position="46"/>
    </location>
</feature>
<gene>
    <name evidence="2" type="ORF">DI598_13095</name>
</gene>
<dbReference type="PANTHER" id="PTHR34219">
    <property type="entry name" value="IRON-REGULATED INNER MEMBRANE PROTEIN-RELATED"/>
    <property type="match status" value="1"/>
</dbReference>
<organism evidence="2 3">
    <name type="scientific">Pseudopedobacter saltans</name>
    <dbReference type="NCBI Taxonomy" id="151895"/>
    <lineage>
        <taxon>Bacteria</taxon>
        <taxon>Pseudomonadati</taxon>
        <taxon>Bacteroidota</taxon>
        <taxon>Sphingobacteriia</taxon>
        <taxon>Sphingobacteriales</taxon>
        <taxon>Sphingobacteriaceae</taxon>
        <taxon>Pseudopedobacter</taxon>
    </lineage>
</organism>
<evidence type="ECO:0000256" key="1">
    <source>
        <dbReference type="SAM" id="Phobius"/>
    </source>
</evidence>
<evidence type="ECO:0000313" key="2">
    <source>
        <dbReference type="EMBL" id="PZP45577.1"/>
    </source>
</evidence>